<comment type="similarity">
    <text evidence="1">Belongs to the PrpD family.</text>
</comment>
<dbReference type="InterPro" id="IPR045337">
    <property type="entry name" value="MmgE_PrpD_C"/>
</dbReference>
<dbReference type="PANTHER" id="PTHR16943">
    <property type="entry name" value="2-METHYLCITRATE DEHYDRATASE-RELATED"/>
    <property type="match status" value="1"/>
</dbReference>
<organism evidence="4 5">
    <name type="scientific">Novosphingobium subterraneum</name>
    <dbReference type="NCBI Taxonomy" id="48936"/>
    <lineage>
        <taxon>Bacteria</taxon>
        <taxon>Pseudomonadati</taxon>
        <taxon>Pseudomonadota</taxon>
        <taxon>Alphaproteobacteria</taxon>
        <taxon>Sphingomonadales</taxon>
        <taxon>Sphingomonadaceae</taxon>
        <taxon>Novosphingobium</taxon>
    </lineage>
</organism>
<name>A0A0B9A3J3_9SPHN</name>
<proteinExistence type="inferred from homology"/>
<dbReference type="Proteomes" id="UP000031338">
    <property type="component" value="Unassembled WGS sequence"/>
</dbReference>
<evidence type="ECO:0000313" key="4">
    <source>
        <dbReference type="EMBL" id="KHS43902.1"/>
    </source>
</evidence>
<dbReference type="Pfam" id="PF19305">
    <property type="entry name" value="MmgE_PrpD_C"/>
    <property type="match status" value="1"/>
</dbReference>
<feature type="domain" description="MmgE/PrpD C-terminal" evidence="3">
    <location>
        <begin position="272"/>
        <end position="426"/>
    </location>
</feature>
<dbReference type="InterPro" id="IPR005656">
    <property type="entry name" value="MmgE_PrpD"/>
</dbReference>
<accession>A0A0B9A3J3</accession>
<dbReference type="PATRIC" id="fig|48936.3.peg.3551"/>
<dbReference type="Pfam" id="PF03972">
    <property type="entry name" value="MmgE_PrpD_N"/>
    <property type="match status" value="1"/>
</dbReference>
<comment type="caution">
    <text evidence="4">The sequence shown here is derived from an EMBL/GenBank/DDBJ whole genome shotgun (WGS) entry which is preliminary data.</text>
</comment>
<feature type="domain" description="MmgE/PrpD N-terminal" evidence="2">
    <location>
        <begin position="9"/>
        <end position="247"/>
    </location>
</feature>
<dbReference type="Gene3D" id="1.10.4100.10">
    <property type="entry name" value="2-methylcitrate dehydratase PrpD"/>
    <property type="match status" value="1"/>
</dbReference>
<evidence type="ECO:0000259" key="2">
    <source>
        <dbReference type="Pfam" id="PF03972"/>
    </source>
</evidence>
<dbReference type="SUPFAM" id="SSF103378">
    <property type="entry name" value="2-methylcitrate dehydratase PrpD"/>
    <property type="match status" value="1"/>
</dbReference>
<dbReference type="GO" id="GO:0016829">
    <property type="term" value="F:lyase activity"/>
    <property type="evidence" value="ECO:0007669"/>
    <property type="project" value="InterPro"/>
</dbReference>
<dbReference type="AlphaFoldDB" id="A0A0B9A3J3"/>
<dbReference type="InterPro" id="IPR042188">
    <property type="entry name" value="MmgE/PrpD_sf_2"/>
</dbReference>
<dbReference type="STRING" id="48936.NJ75_03522"/>
<dbReference type="EMBL" id="JRVC01000020">
    <property type="protein sequence ID" value="KHS43902.1"/>
    <property type="molecule type" value="Genomic_DNA"/>
</dbReference>
<evidence type="ECO:0000256" key="1">
    <source>
        <dbReference type="ARBA" id="ARBA00006174"/>
    </source>
</evidence>
<dbReference type="InterPro" id="IPR036148">
    <property type="entry name" value="MmgE/PrpD_sf"/>
</dbReference>
<evidence type="ECO:0000259" key="3">
    <source>
        <dbReference type="Pfam" id="PF19305"/>
    </source>
</evidence>
<gene>
    <name evidence="4" type="ORF">NJ75_03522</name>
</gene>
<keyword evidence="5" id="KW-1185">Reference proteome</keyword>
<dbReference type="RefSeq" id="WP_039336838.1">
    <property type="nucleotide sequence ID" value="NZ_JRVC01000020.1"/>
</dbReference>
<dbReference type="InterPro" id="IPR045336">
    <property type="entry name" value="MmgE_PrpD_N"/>
</dbReference>
<protein>
    <submittedName>
        <fullName evidence="4">MmgE/PrpD family protein</fullName>
    </submittedName>
</protein>
<dbReference type="InterPro" id="IPR042183">
    <property type="entry name" value="MmgE/PrpD_sf_1"/>
</dbReference>
<sequence>MTETLSDLLCRHIATARWESLPDHARDGARSVALDAIGVMHAASGLAPEAAPFIALARANGAGPCSIIGTPHRVQPLGAALANGALAHAVDYEDAFDRAPAHPNASLVPVLLALAQSEGPVDGRRFLTALAVGGDVACRIALSLRQPMEQGGWYPPPIVAAFGAVAGAANLLGLSPQQTKDALSLTLCQVTMPGEIKHSRRTTLRAVREAFPAQAALTAALLAREGVPGFEEPLEGKSAFFALYAGRQFDPADLTDRLGTHYWGSELTFKPWPSCRGTHPFIEMALDLSARHGIRQSSIECVEVSVDAIQSMLVEPLARKQAPETAIDAKFSVPFTTALALVRGAVRLDDFDAASLTDPEVLAMAARVQATVEHRPEWQPGVGGAMRIVTDDGESHHAWLENALGCPARPLSPAAQRAKFIDCVGRAAVPVMPEAASRLADAILGLDTLADVGALFQPTE</sequence>
<dbReference type="PANTHER" id="PTHR16943:SF8">
    <property type="entry name" value="2-METHYLCITRATE DEHYDRATASE"/>
    <property type="match status" value="1"/>
</dbReference>
<dbReference type="Gene3D" id="3.30.1330.120">
    <property type="entry name" value="2-methylcitrate dehydratase PrpD"/>
    <property type="match status" value="1"/>
</dbReference>
<evidence type="ECO:0000313" key="5">
    <source>
        <dbReference type="Proteomes" id="UP000031338"/>
    </source>
</evidence>
<reference evidence="4 5" key="1">
    <citation type="submission" date="2014-10" db="EMBL/GenBank/DDBJ databases">
        <title>Draft genome sequence of Novosphingobium subterraneum DSM 12447.</title>
        <authorList>
            <person name="Gan H.M."/>
            <person name="Gan H.Y."/>
            <person name="Savka M.A."/>
        </authorList>
    </citation>
    <scope>NUCLEOTIDE SEQUENCE [LARGE SCALE GENOMIC DNA]</scope>
    <source>
        <strain evidence="4 5">DSM 12447</strain>
    </source>
</reference>